<dbReference type="Proteomes" id="UP000001369">
    <property type="component" value="Chromosome"/>
</dbReference>
<sequence length="460" mass="53091">MVKKFLLLLFSITLTSYATEDLFKIAKQKVQTKSVEDTVLKSLKLYNDGLYTNAINLIQDTLIKSEVNDQNYAILNLILASSIYKAREEDLMYKVIQQLQDNRLDDYSLYRIYQIAMTIFIERKHQEGQEYILNKLGINTQDNPKLETTEDPSKVIEAIITGKESKKEKIKRLTKSNRFILFGEDSKVINYKNVSFILGQNIFELDPQIPIIGKLSIYISEKDQTLLEISKKLDLGYYELKNANPFLDPFDIRKNQIIIVPFRRILPIKNFSYGTIYININEKRLYYPVLIEDKSYIITFPIGIGADEAQSPVGDFKITQKRKNPAWYPPESIRKEQPDLPPVFPPGPDNPLGTRAMRLGNTSFLMHGTNKEYGIGMKVSHGCIRMYNEDVEKLFEVVDVGTPVVSRDIPYKVFFNSEKFVEAFDDDSILELEKTSLVSKKFIQLYKTDIIGKSFAIKAW</sequence>
<reference evidence="12 13" key="1">
    <citation type="journal article" date="2009" name="J. Bacteriol.">
        <title>Complete and draft genome sequences of six members of the Aquificales.</title>
        <authorList>
            <person name="Reysenbach A.L."/>
            <person name="Hamamura N."/>
            <person name="Podar M."/>
            <person name="Griffiths E."/>
            <person name="Ferreira S."/>
            <person name="Hochstein R."/>
            <person name="Heidelberg J."/>
            <person name="Johnson J."/>
            <person name="Mead D."/>
            <person name="Pohorille A."/>
            <person name="Sarmiento M."/>
            <person name="Schweighofer K."/>
            <person name="Seshadri R."/>
            <person name="Voytek M.A."/>
        </authorList>
    </citation>
    <scope>NUCLEOTIDE SEQUENCE [LARGE SCALE GENOMIC DNA]</scope>
    <source>
        <strain evidence="13">Az-Fu1 / DSM 15241 / OCM 825</strain>
    </source>
</reference>
<dbReference type="GO" id="GO:0071972">
    <property type="term" value="F:peptidoglycan L,D-transpeptidase activity"/>
    <property type="evidence" value="ECO:0007669"/>
    <property type="project" value="TreeGrafter"/>
</dbReference>
<comment type="pathway">
    <text evidence="1 9">Cell wall biogenesis; peptidoglycan biosynthesis.</text>
</comment>
<dbReference type="AlphaFoldDB" id="C1DWG2"/>
<evidence type="ECO:0000313" key="13">
    <source>
        <dbReference type="Proteomes" id="UP000001369"/>
    </source>
</evidence>
<evidence type="ECO:0000256" key="5">
    <source>
        <dbReference type="ARBA" id="ARBA00022801"/>
    </source>
</evidence>
<dbReference type="InterPro" id="IPR005490">
    <property type="entry name" value="LD_TPept_cat_dom"/>
</dbReference>
<feature type="active site" description="Proton donor/acceptor" evidence="9">
    <location>
        <position position="367"/>
    </location>
</feature>
<keyword evidence="7 9" id="KW-0573">Peptidoglycan synthesis</keyword>
<evidence type="ECO:0000256" key="4">
    <source>
        <dbReference type="ARBA" id="ARBA00022679"/>
    </source>
</evidence>
<dbReference type="GO" id="GO:0071555">
    <property type="term" value="P:cell wall organization"/>
    <property type="evidence" value="ECO:0007669"/>
    <property type="project" value="UniProtKB-UniRule"/>
</dbReference>
<gene>
    <name evidence="12" type="ordered locus">SULAZ_1482</name>
</gene>
<feature type="domain" description="L,D-TPase catalytic" evidence="11">
    <location>
        <begin position="274"/>
        <end position="407"/>
    </location>
</feature>
<evidence type="ECO:0000256" key="1">
    <source>
        <dbReference type="ARBA" id="ARBA00004752"/>
    </source>
</evidence>
<keyword evidence="13" id="KW-1185">Reference proteome</keyword>
<evidence type="ECO:0000256" key="6">
    <source>
        <dbReference type="ARBA" id="ARBA00022960"/>
    </source>
</evidence>
<evidence type="ECO:0000256" key="3">
    <source>
        <dbReference type="ARBA" id="ARBA00022676"/>
    </source>
</evidence>
<dbReference type="InterPro" id="IPR050979">
    <property type="entry name" value="LD-transpeptidase"/>
</dbReference>
<dbReference type="FunFam" id="2.40.440.10:FF:000002">
    <property type="entry name" value="L,D-transpeptidase ErfK/SrfK"/>
    <property type="match status" value="1"/>
</dbReference>
<feature type="active site" description="Nucleophile" evidence="9">
    <location>
        <position position="383"/>
    </location>
</feature>
<keyword evidence="4" id="KW-0808">Transferase</keyword>
<dbReference type="SUPFAM" id="SSF141523">
    <property type="entry name" value="L,D-transpeptidase catalytic domain-like"/>
    <property type="match status" value="1"/>
</dbReference>
<dbReference type="OrthoDB" id="9787225at2"/>
<dbReference type="UniPathway" id="UPA00219"/>
<dbReference type="GO" id="GO:0016757">
    <property type="term" value="F:glycosyltransferase activity"/>
    <property type="evidence" value="ECO:0007669"/>
    <property type="project" value="UniProtKB-KW"/>
</dbReference>
<keyword evidence="5" id="KW-0378">Hydrolase</keyword>
<dbReference type="eggNOG" id="COG1376">
    <property type="taxonomic scope" value="Bacteria"/>
</dbReference>
<keyword evidence="10" id="KW-0732">Signal</keyword>
<dbReference type="EMBL" id="CP001229">
    <property type="protein sequence ID" value="ACN99013.1"/>
    <property type="molecule type" value="Genomic_DNA"/>
</dbReference>
<dbReference type="GO" id="GO:0008360">
    <property type="term" value="P:regulation of cell shape"/>
    <property type="evidence" value="ECO:0007669"/>
    <property type="project" value="UniProtKB-UniRule"/>
</dbReference>
<dbReference type="GO" id="GO:0005576">
    <property type="term" value="C:extracellular region"/>
    <property type="evidence" value="ECO:0007669"/>
    <property type="project" value="TreeGrafter"/>
</dbReference>
<evidence type="ECO:0000256" key="7">
    <source>
        <dbReference type="ARBA" id="ARBA00022984"/>
    </source>
</evidence>
<keyword evidence="8 9" id="KW-0961">Cell wall biogenesis/degradation</keyword>
<dbReference type="KEGG" id="saf:SULAZ_1482"/>
<dbReference type="Gene3D" id="2.40.440.10">
    <property type="entry name" value="L,D-transpeptidase catalytic domain-like"/>
    <property type="match status" value="1"/>
</dbReference>
<dbReference type="PANTHER" id="PTHR30582">
    <property type="entry name" value="L,D-TRANSPEPTIDASE"/>
    <property type="match status" value="1"/>
</dbReference>
<dbReference type="CDD" id="cd16913">
    <property type="entry name" value="YkuD_like"/>
    <property type="match status" value="1"/>
</dbReference>
<keyword evidence="3" id="KW-0328">Glycosyltransferase</keyword>
<dbReference type="RefSeq" id="WP_012674333.1">
    <property type="nucleotide sequence ID" value="NC_012438.1"/>
</dbReference>
<evidence type="ECO:0000256" key="9">
    <source>
        <dbReference type="PROSITE-ProRule" id="PRU01373"/>
    </source>
</evidence>
<evidence type="ECO:0000259" key="11">
    <source>
        <dbReference type="PROSITE" id="PS52029"/>
    </source>
</evidence>
<evidence type="ECO:0000313" key="12">
    <source>
        <dbReference type="EMBL" id="ACN99013.1"/>
    </source>
</evidence>
<dbReference type="Pfam" id="PF03734">
    <property type="entry name" value="YkuD"/>
    <property type="match status" value="1"/>
</dbReference>
<feature type="signal peptide" evidence="10">
    <location>
        <begin position="1"/>
        <end position="18"/>
    </location>
</feature>
<dbReference type="InterPro" id="IPR038063">
    <property type="entry name" value="Transpep_catalytic_dom"/>
</dbReference>
<dbReference type="PANTHER" id="PTHR30582:SF24">
    <property type="entry name" value="L,D-TRANSPEPTIDASE ERFK_SRFK-RELATED"/>
    <property type="match status" value="1"/>
</dbReference>
<protein>
    <submittedName>
        <fullName evidence="12">ErfK/YbiS/YcfS/YnhG family protein</fullName>
    </submittedName>
</protein>
<name>C1DWG2_SULAA</name>
<feature type="chain" id="PRO_5002908882" evidence="10">
    <location>
        <begin position="19"/>
        <end position="460"/>
    </location>
</feature>
<comment type="similarity">
    <text evidence="2">Belongs to the YkuD family.</text>
</comment>
<dbReference type="GO" id="GO:0018104">
    <property type="term" value="P:peptidoglycan-protein cross-linking"/>
    <property type="evidence" value="ECO:0007669"/>
    <property type="project" value="TreeGrafter"/>
</dbReference>
<dbReference type="STRING" id="204536.SULAZ_1482"/>
<dbReference type="HOGENOM" id="CLU_642283_0_0_0"/>
<proteinExistence type="inferred from homology"/>
<organism evidence="12 13">
    <name type="scientific">Sulfurihydrogenibium azorense (strain DSM 15241 / OCM 825 / Az-Fu1)</name>
    <dbReference type="NCBI Taxonomy" id="204536"/>
    <lineage>
        <taxon>Bacteria</taxon>
        <taxon>Pseudomonadati</taxon>
        <taxon>Aquificota</taxon>
        <taxon>Aquificia</taxon>
        <taxon>Aquificales</taxon>
        <taxon>Hydrogenothermaceae</taxon>
        <taxon>Sulfurihydrogenibium</taxon>
    </lineage>
</organism>
<evidence type="ECO:0000256" key="10">
    <source>
        <dbReference type="SAM" id="SignalP"/>
    </source>
</evidence>
<dbReference type="PROSITE" id="PS52029">
    <property type="entry name" value="LD_TPASE"/>
    <property type="match status" value="1"/>
</dbReference>
<evidence type="ECO:0000256" key="2">
    <source>
        <dbReference type="ARBA" id="ARBA00005992"/>
    </source>
</evidence>
<evidence type="ECO:0000256" key="8">
    <source>
        <dbReference type="ARBA" id="ARBA00023316"/>
    </source>
</evidence>
<accession>C1DWG2</accession>
<keyword evidence="6 9" id="KW-0133">Cell shape</keyword>